<evidence type="ECO:0000256" key="6">
    <source>
        <dbReference type="SAM" id="Coils"/>
    </source>
</evidence>
<evidence type="ECO:0000256" key="5">
    <source>
        <dbReference type="RuleBase" id="RU365026"/>
    </source>
</evidence>
<reference evidence="9" key="1">
    <citation type="submission" date="2018-06" db="EMBL/GenBank/DDBJ databases">
        <title>Genome assembly of Danube salmon.</title>
        <authorList>
            <person name="Macqueen D.J."/>
            <person name="Gundappa M.K."/>
        </authorList>
    </citation>
    <scope>NUCLEOTIDE SEQUENCE [LARGE SCALE GENOMIC DNA]</scope>
</reference>
<dbReference type="Proteomes" id="UP000314982">
    <property type="component" value="Unassembled WGS sequence"/>
</dbReference>
<dbReference type="Ensembl" id="ENSHHUT00000085878.1">
    <property type="protein sequence ID" value="ENSHHUP00000083252.1"/>
    <property type="gene ID" value="ENSHHUG00000048263.1"/>
</dbReference>
<comment type="function">
    <text evidence="5">Component of the exocyst complex involved in the docking of exocytic vesicles with fusion sites on the plasma membrane.</text>
</comment>
<dbReference type="InterPro" id="IPR016159">
    <property type="entry name" value="Cullin_repeat-like_dom_sf"/>
</dbReference>
<evidence type="ECO:0000259" key="7">
    <source>
        <dbReference type="Pfam" id="PF03081"/>
    </source>
</evidence>
<evidence type="ECO:0000313" key="8">
    <source>
        <dbReference type="Ensembl" id="ENSHHUP00000083252.1"/>
    </source>
</evidence>
<dbReference type="PANTHER" id="PTHR12542:SF41">
    <property type="entry name" value="EXOCYST COMPLEX COMPONENT 7"/>
    <property type="match status" value="1"/>
</dbReference>
<sequence length="655" mass="75028">MILNEDASARKREIEEKLKQEQETLSFIRENMEKSDQLTKGMVSILSSFESRLMQLENSIIPVHKQTENLQRLQENVDKTLSCMDHVISYYHVAKDTDKIIREGPTGRLDEYLACIAKIQKAVEYFQDNNPDSPELNTVVQYSNISLSHSLLFSCFWSLLLYLCRLHDYVQHCPLLLTTSPLCSADFMNVYFQIRSNQLDRSIKGLKDHFRKSSASSGILYSPAVQTKRKDTPTKKAPKRPAGTIRKAQNLLKQYSQHGLDGKKGGSNLTPLEGKDDVLDIEIDSYIHCISAFVKLAQSEYALLTEIIPEHHQKKTFDSLIQEALDNLMLEGDNIVAAARRAIMRHDYSAVLTIFPILRHLKQTKPDFDSTLQGTAASTKNKLPTLITSMETIGAKALEEFADSIKNDPDKEYNMPKDGTVHELTSNAILFLQQLLDFQETAGAMLASQETSSSASSSEFSRRLLSTYICKVLGNLQLNLLSKSKVYEDSALSAIFLHNNYNYILKSLEKSELIQLVTVTQKKAESSYRDLIEQQKQIYQRSWYKVTEHITDRNMPAFQPGTKLKDKERQVIKDKFKGFNDGLEELCKIQKVWAIPDKEQRDSIRHAQRRGVSEAYRAFLQRYANISFTKNPEKYHKYRPEQVEEMIERLFDTSA</sequence>
<keyword evidence="6" id="KW-0175">Coiled coil</keyword>
<evidence type="ECO:0000313" key="9">
    <source>
        <dbReference type="Proteomes" id="UP000314982"/>
    </source>
</evidence>
<dbReference type="InterPro" id="IPR004140">
    <property type="entry name" value="Exo70"/>
</dbReference>
<name>A0A4W5R3T1_9TELE</name>
<dbReference type="GO" id="GO:0015031">
    <property type="term" value="P:protein transport"/>
    <property type="evidence" value="ECO:0007669"/>
    <property type="project" value="UniProtKB-KW"/>
</dbReference>
<dbReference type="Pfam" id="PF03081">
    <property type="entry name" value="Exo70_C"/>
    <property type="match status" value="1"/>
</dbReference>
<dbReference type="GO" id="GO:0000145">
    <property type="term" value="C:exocyst"/>
    <property type="evidence" value="ECO:0007669"/>
    <property type="project" value="InterPro"/>
</dbReference>
<feature type="coiled-coil region" evidence="6">
    <location>
        <begin position="4"/>
        <end position="31"/>
    </location>
</feature>
<dbReference type="AlphaFoldDB" id="A0A4W5R3T1"/>
<evidence type="ECO:0000256" key="2">
    <source>
        <dbReference type="ARBA" id="ARBA00022448"/>
    </source>
</evidence>
<accession>A0A4W5R3T1</accession>
<evidence type="ECO:0000256" key="1">
    <source>
        <dbReference type="ARBA" id="ARBA00006756"/>
    </source>
</evidence>
<dbReference type="PANTHER" id="PTHR12542">
    <property type="entry name" value="EXOCYST COMPLEX PROTEIN EXO70"/>
    <property type="match status" value="1"/>
</dbReference>
<dbReference type="GO" id="GO:0005546">
    <property type="term" value="F:phosphatidylinositol-4,5-bisphosphate binding"/>
    <property type="evidence" value="ECO:0007669"/>
    <property type="project" value="InterPro"/>
</dbReference>
<keyword evidence="5" id="KW-0653">Protein transport</keyword>
<evidence type="ECO:0000256" key="4">
    <source>
        <dbReference type="ARBA" id="ARBA00026169"/>
    </source>
</evidence>
<dbReference type="InterPro" id="IPR046364">
    <property type="entry name" value="Exo70_C"/>
</dbReference>
<feature type="domain" description="Exocyst complex subunit Exo70 C-terminal" evidence="7">
    <location>
        <begin position="287"/>
        <end position="648"/>
    </location>
</feature>
<dbReference type="GO" id="GO:0006887">
    <property type="term" value="P:exocytosis"/>
    <property type="evidence" value="ECO:0007669"/>
    <property type="project" value="UniProtKB-KW"/>
</dbReference>
<dbReference type="GeneTree" id="ENSGT00390000003595"/>
<dbReference type="Gene3D" id="1.20.1280.170">
    <property type="entry name" value="Exocyst complex component Exo70"/>
    <property type="match status" value="2"/>
</dbReference>
<evidence type="ECO:0000256" key="3">
    <source>
        <dbReference type="ARBA" id="ARBA00022483"/>
    </source>
</evidence>
<reference evidence="8" key="3">
    <citation type="submission" date="2025-09" db="UniProtKB">
        <authorList>
            <consortium name="Ensembl"/>
        </authorList>
    </citation>
    <scope>IDENTIFICATION</scope>
</reference>
<proteinExistence type="inferred from homology"/>
<keyword evidence="3 5" id="KW-0268">Exocytosis</keyword>
<keyword evidence="9" id="KW-1185">Reference proteome</keyword>
<organism evidence="8 9">
    <name type="scientific">Hucho hucho</name>
    <name type="common">huchen</name>
    <dbReference type="NCBI Taxonomy" id="62062"/>
    <lineage>
        <taxon>Eukaryota</taxon>
        <taxon>Metazoa</taxon>
        <taxon>Chordata</taxon>
        <taxon>Craniata</taxon>
        <taxon>Vertebrata</taxon>
        <taxon>Euteleostomi</taxon>
        <taxon>Actinopterygii</taxon>
        <taxon>Neopterygii</taxon>
        <taxon>Teleostei</taxon>
        <taxon>Protacanthopterygii</taxon>
        <taxon>Salmoniformes</taxon>
        <taxon>Salmonidae</taxon>
        <taxon>Salmoninae</taxon>
        <taxon>Hucho</taxon>
    </lineage>
</organism>
<reference evidence="8" key="2">
    <citation type="submission" date="2025-08" db="UniProtKB">
        <authorList>
            <consortium name="Ensembl"/>
        </authorList>
    </citation>
    <scope>IDENTIFICATION</scope>
</reference>
<dbReference type="SUPFAM" id="SSF74788">
    <property type="entry name" value="Cullin repeat-like"/>
    <property type="match status" value="1"/>
</dbReference>
<protein>
    <recommendedName>
        <fullName evidence="4 5">Exocyst complex component 7</fullName>
    </recommendedName>
    <alternativeName>
        <fullName evidence="5">Exocyst complex component Exo70</fullName>
    </alternativeName>
</protein>
<keyword evidence="2 5" id="KW-0813">Transport</keyword>
<dbReference type="Pfam" id="PF20669">
    <property type="entry name" value="Exo70_N"/>
    <property type="match status" value="1"/>
</dbReference>
<comment type="similarity">
    <text evidence="1 5">Belongs to the EXO70 family.</text>
</comment>